<reference evidence="7 8" key="1">
    <citation type="submission" date="2016-11" db="EMBL/GenBank/DDBJ databases">
        <authorList>
            <person name="Jaros S."/>
            <person name="Januszkiewicz K."/>
            <person name="Wedrychowicz H."/>
        </authorList>
    </citation>
    <scope>NUCLEOTIDE SEQUENCE [LARGE SCALE GENOMIC DNA]</scope>
    <source>
        <strain evidence="7 8">DSM 100565</strain>
    </source>
</reference>
<keyword evidence="4 6" id="KW-1133">Transmembrane helix</keyword>
<evidence type="ECO:0000256" key="5">
    <source>
        <dbReference type="ARBA" id="ARBA00023136"/>
    </source>
</evidence>
<evidence type="ECO:0000256" key="2">
    <source>
        <dbReference type="ARBA" id="ARBA00022475"/>
    </source>
</evidence>
<dbReference type="InterPro" id="IPR022791">
    <property type="entry name" value="L-PG_synthase/AglD"/>
</dbReference>
<keyword evidence="8" id="KW-1185">Reference proteome</keyword>
<feature type="transmembrane region" description="Helical" evidence="6">
    <location>
        <begin position="43"/>
        <end position="63"/>
    </location>
</feature>
<keyword evidence="2" id="KW-1003">Cell membrane</keyword>
<dbReference type="PANTHER" id="PTHR40277:SF1">
    <property type="entry name" value="BLL5419 PROTEIN"/>
    <property type="match status" value="1"/>
</dbReference>
<dbReference type="AlphaFoldDB" id="A0A1M6HEX5"/>
<dbReference type="Pfam" id="PF03706">
    <property type="entry name" value="LPG_synthase_TM"/>
    <property type="match status" value="1"/>
</dbReference>
<keyword evidence="5 6" id="KW-0472">Membrane</keyword>
<comment type="subcellular location">
    <subcellularLocation>
        <location evidence="1">Cell membrane</location>
        <topology evidence="1">Multi-pass membrane protein</topology>
    </subcellularLocation>
</comment>
<feature type="transmembrane region" description="Helical" evidence="6">
    <location>
        <begin position="280"/>
        <end position="303"/>
    </location>
</feature>
<dbReference type="Proteomes" id="UP000184292">
    <property type="component" value="Unassembled WGS sequence"/>
</dbReference>
<feature type="transmembrane region" description="Helical" evidence="6">
    <location>
        <begin position="158"/>
        <end position="177"/>
    </location>
</feature>
<dbReference type="PANTHER" id="PTHR40277">
    <property type="entry name" value="BLL5419 PROTEIN"/>
    <property type="match status" value="1"/>
</dbReference>
<keyword evidence="3 6" id="KW-0812">Transmembrane</keyword>
<organism evidence="7 8">
    <name type="scientific">Wenxinia saemankumensis</name>
    <dbReference type="NCBI Taxonomy" id="1447782"/>
    <lineage>
        <taxon>Bacteria</taxon>
        <taxon>Pseudomonadati</taxon>
        <taxon>Pseudomonadota</taxon>
        <taxon>Alphaproteobacteria</taxon>
        <taxon>Rhodobacterales</taxon>
        <taxon>Roseobacteraceae</taxon>
        <taxon>Wenxinia</taxon>
    </lineage>
</organism>
<evidence type="ECO:0000256" key="1">
    <source>
        <dbReference type="ARBA" id="ARBA00004651"/>
    </source>
</evidence>
<dbReference type="GO" id="GO:0005886">
    <property type="term" value="C:plasma membrane"/>
    <property type="evidence" value="ECO:0007669"/>
    <property type="project" value="UniProtKB-SubCell"/>
</dbReference>
<dbReference type="RefSeq" id="WP_073333430.1">
    <property type="nucleotide sequence ID" value="NZ_FQYO01000006.1"/>
</dbReference>
<dbReference type="OrthoDB" id="9126302at2"/>
<evidence type="ECO:0008006" key="9">
    <source>
        <dbReference type="Google" id="ProtNLM"/>
    </source>
</evidence>
<accession>A0A1M6HEX5</accession>
<feature type="transmembrane region" description="Helical" evidence="6">
    <location>
        <begin position="236"/>
        <end position="260"/>
    </location>
</feature>
<sequence length="310" mass="31022">MAPTLRHVGRIARLVLPVALLVLLWRAVDGPEILRLLRAADPVLLALALAAILMQNALSALRWRLTAGALGQVIGRGRALREYFLSQFLNMVLPAGVLGDAGRAVRAREGVGLARAGQAVVLDRVIGQVALFSVLLAGLSAVGLTGAGGRWPDWVPPLALGIAGGGAGIALALLVSARLGGPLGRAARGIGRGVRAAVLAPGIWHRQAALSLAIVACNLGGFALCAAATGTVLPPLAVVTVLPLVLATMVIPISVAGWGVREGAAAALWPVLGASAEAGIAASVAMGLVILLAALPGVLVLAAPAPGRGA</sequence>
<feature type="transmembrane region" description="Helical" evidence="6">
    <location>
        <begin position="12"/>
        <end position="28"/>
    </location>
</feature>
<evidence type="ECO:0000256" key="3">
    <source>
        <dbReference type="ARBA" id="ARBA00022692"/>
    </source>
</evidence>
<evidence type="ECO:0000256" key="6">
    <source>
        <dbReference type="SAM" id="Phobius"/>
    </source>
</evidence>
<dbReference type="EMBL" id="FQYO01000006">
    <property type="protein sequence ID" value="SHJ20706.1"/>
    <property type="molecule type" value="Genomic_DNA"/>
</dbReference>
<feature type="transmembrane region" description="Helical" evidence="6">
    <location>
        <begin position="125"/>
        <end position="146"/>
    </location>
</feature>
<protein>
    <recommendedName>
        <fullName evidence="9">Lysylphosphatidylglycerol synthase TM region</fullName>
    </recommendedName>
</protein>
<proteinExistence type="predicted"/>
<name>A0A1M6HEX5_9RHOB</name>
<feature type="transmembrane region" description="Helical" evidence="6">
    <location>
        <begin position="208"/>
        <end position="229"/>
    </location>
</feature>
<gene>
    <name evidence="7" type="ORF">SAMN05444417_3196</name>
</gene>
<evidence type="ECO:0000256" key="4">
    <source>
        <dbReference type="ARBA" id="ARBA00022989"/>
    </source>
</evidence>
<dbReference type="STRING" id="1447782.SAMN05444417_3196"/>
<evidence type="ECO:0000313" key="7">
    <source>
        <dbReference type="EMBL" id="SHJ20706.1"/>
    </source>
</evidence>
<evidence type="ECO:0000313" key="8">
    <source>
        <dbReference type="Proteomes" id="UP000184292"/>
    </source>
</evidence>